<evidence type="ECO:0000313" key="3">
    <source>
        <dbReference type="Proteomes" id="UP000820977"/>
    </source>
</evidence>
<feature type="domain" description="Putative beta-lactamase-inhibitor-like PepSY-like" evidence="1">
    <location>
        <begin position="16"/>
        <end position="45"/>
    </location>
</feature>
<keyword evidence="3" id="KW-1185">Reference proteome</keyword>
<gene>
    <name evidence="2" type="ORF">HPS54_05730</name>
</gene>
<organism evidence="2 3">
    <name type="scientific">Xylanibacter caecicola</name>
    <dbReference type="NCBI Taxonomy" id="2736294"/>
    <lineage>
        <taxon>Bacteria</taxon>
        <taxon>Pseudomonadati</taxon>
        <taxon>Bacteroidota</taxon>
        <taxon>Bacteroidia</taxon>
        <taxon>Bacteroidales</taxon>
        <taxon>Prevotellaceae</taxon>
        <taxon>Xylanibacter</taxon>
    </lineage>
</organism>
<evidence type="ECO:0000313" key="2">
    <source>
        <dbReference type="EMBL" id="NPE25019.1"/>
    </source>
</evidence>
<dbReference type="SUPFAM" id="SSF160574">
    <property type="entry name" value="BT0923-like"/>
    <property type="match status" value="1"/>
</dbReference>
<dbReference type="Gene3D" id="3.40.1420.30">
    <property type="match status" value="1"/>
</dbReference>
<accession>A0ABX2B0I0</accession>
<feature type="domain" description="Putative beta-lactamase-inhibitor-like PepSY-like" evidence="1">
    <location>
        <begin position="55"/>
        <end position="135"/>
    </location>
</feature>
<dbReference type="Pfam" id="PF11396">
    <property type="entry name" value="PepSY_like"/>
    <property type="match status" value="2"/>
</dbReference>
<comment type="caution">
    <text evidence="2">The sequence shown here is derived from an EMBL/GenBank/DDBJ whole genome shotgun (WGS) entry which is preliminary data.</text>
</comment>
<dbReference type="InterPro" id="IPR021533">
    <property type="entry name" value="PepSY-like"/>
</dbReference>
<reference evidence="2 3" key="1">
    <citation type="submission" date="2020-05" db="EMBL/GenBank/DDBJ databases">
        <title>Distinct polysaccharide utilization as determinants for interspecies competition between intestinal Prevotella spp.</title>
        <authorList>
            <person name="Galvez E.J.C."/>
            <person name="Iljazovic A."/>
            <person name="Strowig T."/>
        </authorList>
    </citation>
    <scope>NUCLEOTIDE SEQUENCE [LARGE SCALE GENOMIC DNA]</scope>
    <source>
        <strain evidence="2 3">PCHR</strain>
    </source>
</reference>
<proteinExistence type="predicted"/>
<dbReference type="EMBL" id="JABKKJ010000006">
    <property type="protein sequence ID" value="NPE25019.1"/>
    <property type="molecule type" value="Genomic_DNA"/>
</dbReference>
<evidence type="ECO:0000259" key="1">
    <source>
        <dbReference type="Pfam" id="PF11396"/>
    </source>
</evidence>
<name>A0ABX2B0I0_9BACT</name>
<sequence length="139" mass="15957">MAICCMFAFCNCTMAGKDTPIRISQLPPVAQKIIKAHFSRNKVAMAKMETEWLEKSYDVVFTNGTKIEFDKNGNWTDIDCKYNAVPSAIVPVKIRKYVSSHYPHAKIVKIDRDRRGYEIELSGDIDIKFNKNFEVTEID</sequence>
<dbReference type="Proteomes" id="UP000820977">
    <property type="component" value="Unassembled WGS sequence"/>
</dbReference>
<protein>
    <recommendedName>
        <fullName evidence="1">Putative beta-lactamase-inhibitor-like PepSY-like domain-containing protein</fullName>
    </recommendedName>
</protein>